<feature type="transmembrane region" description="Helical" evidence="6">
    <location>
        <begin position="21"/>
        <end position="39"/>
    </location>
</feature>
<dbReference type="Pfam" id="PF16916">
    <property type="entry name" value="ZT_dimer"/>
    <property type="match status" value="1"/>
</dbReference>
<sequence length="338" mass="38420">MDRNSGLINSKGLYMKKIAMFSILVSIFLVIIKVTVAYFTNSIGVFSEALNNGLDLVTVIATYMAIRISTRPADKDHTYGHGKYENLSAFLEIVIISALSFFIIYKSIQRIIYKNIVLNLNWYVFLILIISIFLNIIRVFYVGRAARKYNSFAFKADFLNYSSDILSSTIVIIGLLMANAGIYIADPVASIIVSIIILTFSLRLSIRIVGNLLDYIPKEVTDKVMGILKEIPEIKSVDKLKIHEVGNIKFINLEICLKGNLYSSQVENIKDKIKNKISSGVPESEIILETKSPTTEDNIEAYVKEIILNQPYVKDIHNNNSRDPWWYFYTNIQDLFPL</sequence>
<dbReference type="InterPro" id="IPR058533">
    <property type="entry name" value="Cation_efflux_TM"/>
</dbReference>
<protein>
    <submittedName>
        <fullName evidence="9">Uncharacterized protein</fullName>
    </submittedName>
</protein>
<feature type="domain" description="Cation efflux protein transmembrane" evidence="7">
    <location>
        <begin position="20"/>
        <end position="206"/>
    </location>
</feature>
<dbReference type="EMBL" id="BART01000148">
    <property type="protein sequence ID" value="GAG65833.1"/>
    <property type="molecule type" value="Genomic_DNA"/>
</dbReference>
<dbReference type="Gene3D" id="3.30.70.1350">
    <property type="entry name" value="Cation efflux protein, cytoplasmic domain"/>
    <property type="match status" value="1"/>
</dbReference>
<evidence type="ECO:0000256" key="2">
    <source>
        <dbReference type="ARBA" id="ARBA00022448"/>
    </source>
</evidence>
<feature type="transmembrane region" description="Helical" evidence="6">
    <location>
        <begin position="188"/>
        <end position="206"/>
    </location>
</feature>
<dbReference type="Pfam" id="PF01545">
    <property type="entry name" value="Cation_efflux"/>
    <property type="match status" value="1"/>
</dbReference>
<evidence type="ECO:0000256" key="1">
    <source>
        <dbReference type="ARBA" id="ARBA00004141"/>
    </source>
</evidence>
<evidence type="ECO:0000256" key="4">
    <source>
        <dbReference type="ARBA" id="ARBA00022989"/>
    </source>
</evidence>
<dbReference type="GO" id="GO:0008324">
    <property type="term" value="F:monoatomic cation transmembrane transporter activity"/>
    <property type="evidence" value="ECO:0007669"/>
    <property type="project" value="InterPro"/>
</dbReference>
<dbReference type="PANTHER" id="PTHR43840:SF15">
    <property type="entry name" value="MITOCHONDRIAL METAL TRANSPORTER 1-RELATED"/>
    <property type="match status" value="1"/>
</dbReference>
<keyword evidence="4 6" id="KW-1133">Transmembrane helix</keyword>
<dbReference type="SUPFAM" id="SSF160240">
    <property type="entry name" value="Cation efflux protein cytoplasmic domain-like"/>
    <property type="match status" value="1"/>
</dbReference>
<feature type="domain" description="Cation efflux protein cytoplasmic" evidence="8">
    <location>
        <begin position="217"/>
        <end position="287"/>
    </location>
</feature>
<dbReference type="NCBIfam" id="TIGR01297">
    <property type="entry name" value="CDF"/>
    <property type="match status" value="1"/>
</dbReference>
<evidence type="ECO:0000256" key="3">
    <source>
        <dbReference type="ARBA" id="ARBA00022692"/>
    </source>
</evidence>
<dbReference type="GO" id="GO:0016020">
    <property type="term" value="C:membrane"/>
    <property type="evidence" value="ECO:0007669"/>
    <property type="project" value="UniProtKB-SubCell"/>
</dbReference>
<comment type="caution">
    <text evidence="9">The sequence shown here is derived from an EMBL/GenBank/DDBJ whole genome shotgun (WGS) entry which is preliminary data.</text>
</comment>
<feature type="transmembrane region" description="Helical" evidence="6">
    <location>
        <begin position="120"/>
        <end position="141"/>
    </location>
</feature>
<evidence type="ECO:0000313" key="9">
    <source>
        <dbReference type="EMBL" id="GAG65833.1"/>
    </source>
</evidence>
<reference evidence="9" key="1">
    <citation type="journal article" date="2014" name="Front. Microbiol.">
        <title>High frequency of phylogenetically diverse reductive dehalogenase-homologous genes in deep subseafloor sedimentary metagenomes.</title>
        <authorList>
            <person name="Kawai M."/>
            <person name="Futagami T."/>
            <person name="Toyoda A."/>
            <person name="Takaki Y."/>
            <person name="Nishi S."/>
            <person name="Hori S."/>
            <person name="Arai W."/>
            <person name="Tsubouchi T."/>
            <person name="Morono Y."/>
            <person name="Uchiyama I."/>
            <person name="Ito T."/>
            <person name="Fujiyama A."/>
            <person name="Inagaki F."/>
            <person name="Takami H."/>
        </authorList>
    </citation>
    <scope>NUCLEOTIDE SEQUENCE</scope>
    <source>
        <strain evidence="9">Expedition CK06-06</strain>
    </source>
</reference>
<keyword evidence="2" id="KW-0813">Transport</keyword>
<dbReference type="SUPFAM" id="SSF161111">
    <property type="entry name" value="Cation efflux protein transmembrane domain-like"/>
    <property type="match status" value="1"/>
</dbReference>
<keyword evidence="3 6" id="KW-0812">Transmembrane</keyword>
<evidence type="ECO:0000259" key="8">
    <source>
        <dbReference type="Pfam" id="PF16916"/>
    </source>
</evidence>
<organism evidence="9">
    <name type="scientific">marine sediment metagenome</name>
    <dbReference type="NCBI Taxonomy" id="412755"/>
    <lineage>
        <taxon>unclassified sequences</taxon>
        <taxon>metagenomes</taxon>
        <taxon>ecological metagenomes</taxon>
    </lineage>
</organism>
<dbReference type="InterPro" id="IPR027469">
    <property type="entry name" value="Cation_efflux_TMD_sf"/>
</dbReference>
<dbReference type="InterPro" id="IPR027470">
    <property type="entry name" value="Cation_efflux_CTD"/>
</dbReference>
<dbReference type="InterPro" id="IPR002524">
    <property type="entry name" value="Cation_efflux"/>
</dbReference>
<evidence type="ECO:0000256" key="6">
    <source>
        <dbReference type="SAM" id="Phobius"/>
    </source>
</evidence>
<feature type="transmembrane region" description="Helical" evidence="6">
    <location>
        <begin position="45"/>
        <end position="66"/>
    </location>
</feature>
<dbReference type="AlphaFoldDB" id="X0ZZE4"/>
<keyword evidence="5 6" id="KW-0472">Membrane</keyword>
<comment type="subcellular location">
    <subcellularLocation>
        <location evidence="1">Membrane</location>
        <topology evidence="1">Multi-pass membrane protein</topology>
    </subcellularLocation>
</comment>
<evidence type="ECO:0000256" key="5">
    <source>
        <dbReference type="ARBA" id="ARBA00023136"/>
    </source>
</evidence>
<proteinExistence type="predicted"/>
<dbReference type="InterPro" id="IPR036837">
    <property type="entry name" value="Cation_efflux_CTD_sf"/>
</dbReference>
<accession>X0ZZE4</accession>
<feature type="transmembrane region" description="Helical" evidence="6">
    <location>
        <begin position="161"/>
        <end position="182"/>
    </location>
</feature>
<feature type="transmembrane region" description="Helical" evidence="6">
    <location>
        <begin position="87"/>
        <end position="108"/>
    </location>
</feature>
<dbReference type="PANTHER" id="PTHR43840">
    <property type="entry name" value="MITOCHONDRIAL METAL TRANSPORTER 1-RELATED"/>
    <property type="match status" value="1"/>
</dbReference>
<dbReference type="Gene3D" id="1.20.1510.10">
    <property type="entry name" value="Cation efflux protein transmembrane domain"/>
    <property type="match status" value="1"/>
</dbReference>
<dbReference type="InterPro" id="IPR050291">
    <property type="entry name" value="CDF_Transporter"/>
</dbReference>
<evidence type="ECO:0000259" key="7">
    <source>
        <dbReference type="Pfam" id="PF01545"/>
    </source>
</evidence>
<name>X0ZZE4_9ZZZZ</name>
<gene>
    <name evidence="9" type="ORF">S01H4_00919</name>
</gene>